<keyword evidence="6 7" id="KW-0131">Cell cycle</keyword>
<dbReference type="GO" id="GO:0032153">
    <property type="term" value="C:cell division site"/>
    <property type="evidence" value="ECO:0007669"/>
    <property type="project" value="UniProtKB-UniRule"/>
</dbReference>
<keyword evidence="5 7" id="KW-0472">Membrane</keyword>
<keyword evidence="3 7" id="KW-0812">Transmembrane</keyword>
<evidence type="ECO:0000256" key="7">
    <source>
        <dbReference type="HAMAP-Rule" id="MF_00910"/>
    </source>
</evidence>
<evidence type="ECO:0000256" key="6">
    <source>
        <dbReference type="ARBA" id="ARBA00023306"/>
    </source>
</evidence>
<accession>A0A840PKI1</accession>
<protein>
    <recommendedName>
        <fullName evidence="7 8">Cell division protein FtsL</fullName>
    </recommendedName>
</protein>
<evidence type="ECO:0000256" key="9">
    <source>
        <dbReference type="SAM" id="Coils"/>
    </source>
</evidence>
<feature type="transmembrane region" description="Helical" evidence="7">
    <location>
        <begin position="44"/>
        <end position="62"/>
    </location>
</feature>
<evidence type="ECO:0000256" key="3">
    <source>
        <dbReference type="ARBA" id="ARBA00022692"/>
    </source>
</evidence>
<keyword evidence="11" id="KW-1185">Reference proteome</keyword>
<dbReference type="AlphaFoldDB" id="A0A840PKI1"/>
<keyword evidence="9" id="KW-0175">Coiled coil</keyword>
<evidence type="ECO:0000256" key="4">
    <source>
        <dbReference type="ARBA" id="ARBA00022989"/>
    </source>
</evidence>
<keyword evidence="4 7" id="KW-1133">Transmembrane helix</keyword>
<dbReference type="InterPro" id="IPR007060">
    <property type="entry name" value="FtsL/DivIC"/>
</dbReference>
<dbReference type="EMBL" id="JACHGZ010000012">
    <property type="protein sequence ID" value="MBB5148935.1"/>
    <property type="molecule type" value="Genomic_DNA"/>
</dbReference>
<dbReference type="GO" id="GO:0005886">
    <property type="term" value="C:plasma membrane"/>
    <property type="evidence" value="ECO:0007669"/>
    <property type="project" value="UniProtKB-SubCell"/>
</dbReference>
<organism evidence="10 11">
    <name type="scientific">Ureibacillus thermosphaericus</name>
    <dbReference type="NCBI Taxonomy" id="51173"/>
    <lineage>
        <taxon>Bacteria</taxon>
        <taxon>Bacillati</taxon>
        <taxon>Bacillota</taxon>
        <taxon>Bacilli</taxon>
        <taxon>Bacillales</taxon>
        <taxon>Caryophanaceae</taxon>
        <taxon>Ureibacillus</taxon>
    </lineage>
</organism>
<dbReference type="InterPro" id="IPR011922">
    <property type="entry name" value="Cell_div_FtsL"/>
</dbReference>
<comment type="caution">
    <text evidence="10">The sequence shown here is derived from an EMBL/GenBank/DDBJ whole genome shotgun (WGS) entry which is preliminary data.</text>
</comment>
<reference evidence="10 11" key="1">
    <citation type="submission" date="2020-08" db="EMBL/GenBank/DDBJ databases">
        <title>Genomic Encyclopedia of Type Strains, Phase IV (KMG-IV): sequencing the most valuable type-strain genomes for metagenomic binning, comparative biology and taxonomic classification.</title>
        <authorList>
            <person name="Goeker M."/>
        </authorList>
    </citation>
    <scope>NUCLEOTIDE SEQUENCE [LARGE SCALE GENOMIC DNA]</scope>
    <source>
        <strain evidence="10 11">DSM 10633</strain>
    </source>
</reference>
<dbReference type="HAMAP" id="MF_00910">
    <property type="entry name" value="FtsL"/>
    <property type="match status" value="1"/>
</dbReference>
<dbReference type="GO" id="GO:0043093">
    <property type="term" value="P:FtsZ-dependent cytokinesis"/>
    <property type="evidence" value="ECO:0007669"/>
    <property type="project" value="UniProtKB-UniRule"/>
</dbReference>
<comment type="function">
    <text evidence="7">Essential cell division protein.</text>
</comment>
<proteinExistence type="inferred from homology"/>
<dbReference type="Proteomes" id="UP000557217">
    <property type="component" value="Unassembled WGS sequence"/>
</dbReference>
<evidence type="ECO:0000313" key="10">
    <source>
        <dbReference type="EMBL" id="MBB5148935.1"/>
    </source>
</evidence>
<evidence type="ECO:0000256" key="5">
    <source>
        <dbReference type="ARBA" id="ARBA00023136"/>
    </source>
</evidence>
<evidence type="ECO:0000313" key="11">
    <source>
        <dbReference type="Proteomes" id="UP000557217"/>
    </source>
</evidence>
<comment type="similarity">
    <text evidence="7">Belongs to the FtsL family.</text>
</comment>
<feature type="coiled-coil region" evidence="9">
    <location>
        <begin position="67"/>
        <end position="101"/>
    </location>
</feature>
<name>A0A840PKI1_URETH</name>
<dbReference type="NCBIfam" id="TIGR02209">
    <property type="entry name" value="ftsL_broad"/>
    <property type="match status" value="1"/>
</dbReference>
<evidence type="ECO:0000256" key="1">
    <source>
        <dbReference type="ARBA" id="ARBA00022475"/>
    </source>
</evidence>
<keyword evidence="2 7" id="KW-0132">Cell division</keyword>
<gene>
    <name evidence="7" type="primary">ftsL</name>
    <name evidence="10" type="ORF">HNR36_001321</name>
</gene>
<evidence type="ECO:0000256" key="8">
    <source>
        <dbReference type="NCBIfam" id="TIGR02209"/>
    </source>
</evidence>
<sequence>MAVRVRQPLYYQQQEVPYQQPTNQPNTRQVKKKQRKIITAREKFLYIAFVIVVATLSVFVLHKQSSIQKTTIEIQKIEREIAEIEKENADLKVQVSELSTYERIWEKANSLGLTLKEDNVKVVPGE</sequence>
<comment type="subcellular location">
    <subcellularLocation>
        <location evidence="7">Cell membrane</location>
        <topology evidence="7">Single-pass type II membrane protein</topology>
    </subcellularLocation>
    <text evidence="7">Localizes to the division septum where it forms a ring structure.</text>
</comment>
<keyword evidence="1 7" id="KW-1003">Cell membrane</keyword>
<dbReference type="Pfam" id="PF04977">
    <property type="entry name" value="DivIC"/>
    <property type="match status" value="1"/>
</dbReference>
<dbReference type="RefSeq" id="WP_016837511.1">
    <property type="nucleotide sequence ID" value="NZ_JAAXPW010000004.1"/>
</dbReference>
<evidence type="ECO:0000256" key="2">
    <source>
        <dbReference type="ARBA" id="ARBA00022618"/>
    </source>
</evidence>